<dbReference type="AlphaFoldDB" id="A0A1Q2KYV1"/>
<sequence>MHQQAPFPVNTRYYFSRVKDTRMEDGEEFITLFARLTIETAASSTCIWADIKEINCNQANQQLTAMKNGIYTYQVQEEVFRELKQFTQAQQNELYSLDPLHQTMTFRQLAPISSITG</sequence>
<accession>A0A1Q2KYV1</accession>
<dbReference type="KEGG" id="pmar:B0X71_10135"/>
<gene>
    <name evidence="1" type="ORF">B0X71_10135</name>
</gene>
<name>A0A1Q2KYV1_9BACL</name>
<reference evidence="1 2" key="1">
    <citation type="submission" date="2017-02" db="EMBL/GenBank/DDBJ databases">
        <title>The complete genomic sequence of a novel cold adapted crude oil-degrading bacterium Planococcus qaidamina Y42.</title>
        <authorList>
            <person name="Yang R."/>
        </authorList>
    </citation>
    <scope>NUCLEOTIDE SEQUENCE [LARGE SCALE GENOMIC DNA]</scope>
    <source>
        <strain evidence="1 2">Y42</strain>
    </source>
</reference>
<protein>
    <submittedName>
        <fullName evidence="1">Uncharacterized protein</fullName>
    </submittedName>
</protein>
<keyword evidence="2" id="KW-1185">Reference proteome</keyword>
<dbReference type="RefSeq" id="WP_077589288.1">
    <property type="nucleotide sequence ID" value="NZ_CP019640.1"/>
</dbReference>
<dbReference type="EMBL" id="CP019640">
    <property type="protein sequence ID" value="AQQ53395.1"/>
    <property type="molecule type" value="Genomic_DNA"/>
</dbReference>
<dbReference type="OrthoDB" id="2453941at2"/>
<evidence type="ECO:0000313" key="1">
    <source>
        <dbReference type="EMBL" id="AQQ53395.1"/>
    </source>
</evidence>
<organism evidence="1 2">
    <name type="scientific">Planococcus lenghuensis</name>
    <dbReference type="NCBI Taxonomy" id="2213202"/>
    <lineage>
        <taxon>Bacteria</taxon>
        <taxon>Bacillati</taxon>
        <taxon>Bacillota</taxon>
        <taxon>Bacilli</taxon>
        <taxon>Bacillales</taxon>
        <taxon>Caryophanaceae</taxon>
        <taxon>Planococcus</taxon>
    </lineage>
</organism>
<dbReference type="Proteomes" id="UP000188184">
    <property type="component" value="Chromosome"/>
</dbReference>
<proteinExistence type="predicted"/>
<evidence type="ECO:0000313" key="2">
    <source>
        <dbReference type="Proteomes" id="UP000188184"/>
    </source>
</evidence>